<evidence type="ECO:0000313" key="1">
    <source>
        <dbReference type="EMBL" id="SMB88387.1"/>
    </source>
</evidence>
<dbReference type="RefSeq" id="WP_084230943.1">
    <property type="nucleotide sequence ID" value="NZ_FWWR01000009.1"/>
</dbReference>
<sequence>MRKLYFASPLFSEMERNFNKMLVDKIRESFTDLEVYLPQEAANINDKEAYADSKMIATFDSNEVLSSDIVFAVLDGAIIDPGVASEIGIAYHAGIPVVGLYSDSRQKGATNTKKIEALQEIAESQFSYINLFTVGLVKLNGEVIDNSENVIPTLKKYL</sequence>
<organism evidence="1 2">
    <name type="scientific">Peptoniphilus asaccharolyticus DSM 20463</name>
    <dbReference type="NCBI Taxonomy" id="573058"/>
    <lineage>
        <taxon>Bacteria</taxon>
        <taxon>Bacillati</taxon>
        <taxon>Bacillota</taxon>
        <taxon>Tissierellia</taxon>
        <taxon>Tissierellales</taxon>
        <taxon>Peptoniphilaceae</taxon>
        <taxon>Peptoniphilus</taxon>
    </lineage>
</organism>
<dbReference type="InterPro" id="IPR051239">
    <property type="entry name" value="2'-dNMP_N-hydrolase"/>
</dbReference>
<dbReference type="SUPFAM" id="SSF52309">
    <property type="entry name" value="N-(deoxy)ribosyltransferase-like"/>
    <property type="match status" value="1"/>
</dbReference>
<dbReference type="AlphaFoldDB" id="A0A1W1V4S9"/>
<accession>A0A1W1V4S9</accession>
<dbReference type="GO" id="GO:0009159">
    <property type="term" value="P:deoxyribonucleoside monophosphate catabolic process"/>
    <property type="evidence" value="ECO:0007669"/>
    <property type="project" value="TreeGrafter"/>
</dbReference>
<dbReference type="GO" id="GO:0070694">
    <property type="term" value="F:5-hydroxymethyl-dUMP N-hydrolase activity"/>
    <property type="evidence" value="ECO:0007669"/>
    <property type="project" value="TreeGrafter"/>
</dbReference>
<dbReference type="Gene3D" id="3.40.50.450">
    <property type="match status" value="1"/>
</dbReference>
<dbReference type="InterPro" id="IPR007710">
    <property type="entry name" value="Nucleoside_deoxyribTrfase"/>
</dbReference>
<dbReference type="STRING" id="573058.SAMN00017477_1401"/>
<keyword evidence="2" id="KW-1185">Reference proteome</keyword>
<keyword evidence="1" id="KW-0808">Transferase</keyword>
<reference evidence="2" key="1">
    <citation type="submission" date="2017-04" db="EMBL/GenBank/DDBJ databases">
        <authorList>
            <person name="Varghese N."/>
            <person name="Submissions S."/>
        </authorList>
    </citation>
    <scope>NUCLEOTIDE SEQUENCE [LARGE SCALE GENOMIC DNA]</scope>
    <source>
        <strain evidence="2">DSM 20463</strain>
    </source>
</reference>
<name>A0A1W1V4S9_PEPAS</name>
<dbReference type="Pfam" id="PF05014">
    <property type="entry name" value="Nuc_deoxyrib_tr"/>
    <property type="match status" value="1"/>
</dbReference>
<dbReference type="Proteomes" id="UP000192368">
    <property type="component" value="Unassembled WGS sequence"/>
</dbReference>
<dbReference type="OrthoDB" id="1691394at2"/>
<dbReference type="PANTHER" id="PTHR15364">
    <property type="entry name" value="2'-DEOXYNUCLEOSIDE 5'-PHOSPHATE N-HYDROLASE 1"/>
    <property type="match status" value="1"/>
</dbReference>
<proteinExistence type="predicted"/>
<gene>
    <name evidence="1" type="ORF">SAMN00017477_1401</name>
</gene>
<evidence type="ECO:0000313" key="2">
    <source>
        <dbReference type="Proteomes" id="UP000192368"/>
    </source>
</evidence>
<protein>
    <submittedName>
        <fullName evidence="1">Nucleoside 2-deoxyribosyltransferase</fullName>
    </submittedName>
</protein>
<dbReference type="EMBL" id="FWWR01000009">
    <property type="protein sequence ID" value="SMB88387.1"/>
    <property type="molecule type" value="Genomic_DNA"/>
</dbReference>
<dbReference type="GO" id="GO:0016740">
    <property type="term" value="F:transferase activity"/>
    <property type="evidence" value="ECO:0007669"/>
    <property type="project" value="UniProtKB-KW"/>
</dbReference>
<dbReference type="PANTHER" id="PTHR15364:SF0">
    <property type="entry name" value="2'-DEOXYNUCLEOSIDE 5'-PHOSPHATE N-HYDROLASE 1"/>
    <property type="match status" value="1"/>
</dbReference>